<dbReference type="GeneID" id="33938824"/>
<keyword evidence="2 9" id="KW-0997">Cell inner membrane</keyword>
<dbReference type="InterPro" id="IPR030857">
    <property type="entry name" value="Lipid_A_LpxP"/>
</dbReference>
<evidence type="ECO:0000256" key="5">
    <source>
        <dbReference type="ARBA" id="ARBA00022985"/>
    </source>
</evidence>
<dbReference type="HOGENOM" id="CLU_049421_1_0_6"/>
<dbReference type="EMBL" id="CP006664">
    <property type="protein sequence ID" value="AIJ07609.1"/>
    <property type="molecule type" value="Genomic_DNA"/>
</dbReference>
<dbReference type="UniPathway" id="UPA00030"/>
<dbReference type="RefSeq" id="WP_034164680.1">
    <property type="nucleotide sequence ID" value="NZ_CP006664.1"/>
</dbReference>
<dbReference type="PANTHER" id="PTHR30606">
    <property type="entry name" value="LIPID A BIOSYNTHESIS LAUROYL ACYLTRANSFERASE"/>
    <property type="match status" value="1"/>
</dbReference>
<dbReference type="HAMAP" id="MF_01943">
    <property type="entry name" value="Lipid_A_LpxP"/>
    <property type="match status" value="1"/>
</dbReference>
<dbReference type="EC" id="2.3.1.242" evidence="9"/>
<evidence type="ECO:0000313" key="10">
    <source>
        <dbReference type="EMBL" id="AIJ07609.1"/>
    </source>
</evidence>
<dbReference type="GO" id="GO:0009409">
    <property type="term" value="P:response to cold"/>
    <property type="evidence" value="ECO:0007669"/>
    <property type="project" value="InterPro"/>
</dbReference>
<dbReference type="AlphaFoldDB" id="A0A076LPP0"/>
<comment type="subcellular location">
    <subcellularLocation>
        <location evidence="9">Cell inner membrane</location>
        <topology evidence="9">Single-pass membrane protein</topology>
    </subcellularLocation>
</comment>
<dbReference type="GO" id="GO:0008951">
    <property type="term" value="F:palmitoleoyl [acyl-carrier-protein]-dependent acyltransferase activity"/>
    <property type="evidence" value="ECO:0007669"/>
    <property type="project" value="InterPro"/>
</dbReference>
<proteinExistence type="inferred from homology"/>
<dbReference type="NCBIfam" id="NF005340">
    <property type="entry name" value="PRK06860.1"/>
    <property type="match status" value="1"/>
</dbReference>
<evidence type="ECO:0000256" key="9">
    <source>
        <dbReference type="HAMAP-Rule" id="MF_01943"/>
    </source>
</evidence>
<dbReference type="Pfam" id="PF03279">
    <property type="entry name" value="Lip_A_acyltrans"/>
    <property type="match status" value="1"/>
</dbReference>
<dbReference type="GO" id="GO:0009245">
    <property type="term" value="P:lipid A biosynthetic process"/>
    <property type="evidence" value="ECO:0007669"/>
    <property type="project" value="InterPro"/>
</dbReference>
<evidence type="ECO:0000256" key="6">
    <source>
        <dbReference type="ARBA" id="ARBA00022989"/>
    </source>
</evidence>
<reference evidence="10 11" key="1">
    <citation type="journal article" date="2012" name="PLoS ONE">
        <title>Edwardsiella comparative phylogenomics reveal the new intra/inter-species taxonomic relationships, virulence evolution and niche adaptation mechanisms.</title>
        <authorList>
            <person name="Yang M."/>
            <person name="Lv Y."/>
            <person name="Xiao J."/>
            <person name="Wu H."/>
            <person name="Zheng H."/>
            <person name="Liu Q."/>
            <person name="Zhang Y."/>
            <person name="Wang Q."/>
        </authorList>
    </citation>
    <scope>NUCLEOTIDE SEQUENCE [LARGE SCALE GENOMIC DNA]</scope>
    <source>
        <strain evidence="11">080813</strain>
    </source>
</reference>
<dbReference type="PANTHER" id="PTHR30606:SF7">
    <property type="entry name" value="LIPID A BIOSYNTHESIS PALMITOLEOYLTRANSFERASE"/>
    <property type="match status" value="1"/>
</dbReference>
<keyword evidence="1 9" id="KW-1003">Cell membrane</keyword>
<keyword evidence="3 9" id="KW-0808">Transferase</keyword>
<evidence type="ECO:0000256" key="1">
    <source>
        <dbReference type="ARBA" id="ARBA00022475"/>
    </source>
</evidence>
<feature type="short sequence motif" description="HXXXXD motif" evidence="9">
    <location>
        <begin position="132"/>
        <end position="137"/>
    </location>
</feature>
<dbReference type="InterPro" id="IPR004960">
    <property type="entry name" value="LipA_acyltrans"/>
</dbReference>
<evidence type="ECO:0000256" key="7">
    <source>
        <dbReference type="ARBA" id="ARBA00023136"/>
    </source>
</evidence>
<keyword evidence="6 9" id="KW-1133">Transmembrane helix</keyword>
<dbReference type="KEGG" id="ete:ETEE_1146"/>
<feature type="transmembrane region" description="Helical" evidence="9">
    <location>
        <begin position="12"/>
        <end position="28"/>
    </location>
</feature>
<sequence>MKKPFHFRQAYLHPRYLSLWLGIGLLYLLVQMPYRWICALGRFLGLCAMRLMARRASIARQNLTLCFPQKTPAQIEHIVRENFKSLGISLFELGIAWFWSDRRIRRWFDVSGLEHMQAARAKGKGVLVVGVHFMSLDLGGRVMGLCNPMMAVYRPHNNPVLEYLQTRGRSRGNKQMLDRKNLKGIVGALKSGEAVWFAPDQDYGPRGSSFAPFFAVSNAATTNGTATLARLSNAVILTTVLIRKPDAQGYQLIIEPELEGYPAHDMVQAATFMNRIVEREILRAPEQYLWLHRRFKTRPEGMPSLYTR</sequence>
<keyword evidence="7 9" id="KW-0472">Membrane</keyword>
<dbReference type="CDD" id="cd07984">
    <property type="entry name" value="LPLAT_LABLAT-like"/>
    <property type="match status" value="1"/>
</dbReference>
<dbReference type="InterPro" id="IPR011920">
    <property type="entry name" value="Lipid_A_LpxL_LpxP"/>
</dbReference>
<comment type="catalytic activity">
    <reaction evidence="9">
        <text>an alpha-Kdo-(2-&gt;4)-alpha-Kdo-(2-&gt;6)-lipid IVA + a fatty acyl-[ACP] = an acyl-alpha-Kdo-(2-&gt;4)-alpha-Kdo-(2-&gt;6)-lipid IVA + holo-[ACP]</text>
        <dbReference type="Rhea" id="RHEA:74287"/>
        <dbReference type="Rhea" id="RHEA-COMP:9685"/>
        <dbReference type="Rhea" id="RHEA-COMP:14125"/>
        <dbReference type="ChEBI" id="CHEBI:64479"/>
        <dbReference type="ChEBI" id="CHEBI:138651"/>
        <dbReference type="ChEBI" id="CHEBI:176429"/>
        <dbReference type="ChEBI" id="CHEBI:193149"/>
        <dbReference type="EC" id="2.3.1.242"/>
    </reaction>
</comment>
<evidence type="ECO:0000256" key="3">
    <source>
        <dbReference type="ARBA" id="ARBA00022679"/>
    </source>
</evidence>
<comment type="pathway">
    <text evidence="9">Bacterial outer membrane biogenesis; lipopolysaccharide biosynthesis.</text>
</comment>
<evidence type="ECO:0000256" key="4">
    <source>
        <dbReference type="ARBA" id="ARBA00022692"/>
    </source>
</evidence>
<keyword evidence="8 9" id="KW-0012">Acyltransferase</keyword>
<evidence type="ECO:0000313" key="11">
    <source>
        <dbReference type="Proteomes" id="UP000028681"/>
    </source>
</evidence>
<protein>
    <recommendedName>
        <fullName evidence="9">Lipid A biosynthesis acyltransferase</fullName>
        <ecNumber evidence="9">2.3.1.242</ecNumber>
    </recommendedName>
    <alternativeName>
        <fullName evidence="9">Kdo(2)-lipid IV(A) acyltransferase</fullName>
    </alternativeName>
</protein>
<keyword evidence="4 9" id="KW-0812">Transmembrane</keyword>
<organism evidence="10 11">
    <name type="scientific">Edwardsiella anguillarum ET080813</name>
    <dbReference type="NCBI Taxonomy" id="667120"/>
    <lineage>
        <taxon>Bacteria</taxon>
        <taxon>Pseudomonadati</taxon>
        <taxon>Pseudomonadota</taxon>
        <taxon>Gammaproteobacteria</taxon>
        <taxon>Enterobacterales</taxon>
        <taxon>Hafniaceae</taxon>
        <taxon>Edwardsiella</taxon>
    </lineage>
</organism>
<name>A0A076LPP0_9GAMM</name>
<dbReference type="NCBIfam" id="TIGR02207">
    <property type="entry name" value="lipid_A_htrB"/>
    <property type="match status" value="1"/>
</dbReference>
<evidence type="ECO:0000256" key="8">
    <source>
        <dbReference type="ARBA" id="ARBA00023315"/>
    </source>
</evidence>
<dbReference type="HAMAP" id="MF_01942">
    <property type="entry name" value="Lipid_A_LpxL_LpxP"/>
    <property type="match status" value="1"/>
</dbReference>
<keyword evidence="5 9" id="KW-0448">Lipopolysaccharide biosynthesis</keyword>
<dbReference type="GO" id="GO:0005886">
    <property type="term" value="C:plasma membrane"/>
    <property type="evidence" value="ECO:0007669"/>
    <property type="project" value="UniProtKB-SubCell"/>
</dbReference>
<dbReference type="GO" id="GO:0009103">
    <property type="term" value="P:lipopolysaccharide biosynthetic process"/>
    <property type="evidence" value="ECO:0007669"/>
    <property type="project" value="UniProtKB-UniRule"/>
</dbReference>
<comment type="similarity">
    <text evidence="9">Belongs to the LpxL/LpxM/LpxP family. LpxP subfamily.</text>
</comment>
<accession>A0A076LPP0</accession>
<evidence type="ECO:0000256" key="2">
    <source>
        <dbReference type="ARBA" id="ARBA00022519"/>
    </source>
</evidence>
<dbReference type="GO" id="GO:0036104">
    <property type="term" value="P:Kdo2-lipid A biosynthetic process"/>
    <property type="evidence" value="ECO:0007669"/>
    <property type="project" value="UniProtKB-UniRule"/>
</dbReference>
<dbReference type="PIRSF" id="PIRSF026649">
    <property type="entry name" value="MsbB"/>
    <property type="match status" value="1"/>
</dbReference>
<gene>
    <name evidence="9" type="primary">lpxP</name>
    <name evidence="10" type="ORF">ETEE_1146</name>
</gene>
<dbReference type="Proteomes" id="UP000028681">
    <property type="component" value="Chromosome"/>
</dbReference>
<comment type="function">
    <text evidence="9">Catalyzes the transfer of an acyl chain from an acyl-[acyl-carrier-protein] (ACP) to Kdo(2)-lipid IV(A) to form Kdo(2)-(acyl)-lipid IV(A).</text>
</comment>